<dbReference type="OrthoDB" id="5839986at2759"/>
<feature type="signal peptide" evidence="2">
    <location>
        <begin position="1"/>
        <end position="18"/>
    </location>
</feature>
<dbReference type="PANTHER" id="PTHR23017">
    <property type="entry name" value="SERPENTINE RECEPTOR, CLASS X"/>
    <property type="match status" value="1"/>
</dbReference>
<evidence type="ECO:0000259" key="3">
    <source>
        <dbReference type="Pfam" id="PF10328"/>
    </source>
</evidence>
<dbReference type="Proteomes" id="UP000277928">
    <property type="component" value="Unassembled WGS sequence"/>
</dbReference>
<feature type="chain" id="PRO_5018250043" description="7TM GPCR serpentine receptor class x (Srx) domain-containing protein" evidence="2">
    <location>
        <begin position="19"/>
        <end position="99"/>
    </location>
</feature>
<dbReference type="PANTHER" id="PTHR23017:SF3">
    <property type="entry name" value="G-PROTEIN COUPLED RECEPTORS FAMILY 1 PROFILE DOMAIN-CONTAINING PROTEIN"/>
    <property type="match status" value="1"/>
</dbReference>
<proteinExistence type="predicted"/>
<dbReference type="InterPro" id="IPR019430">
    <property type="entry name" value="7TM_GPCR_serpentine_rcpt_Srx"/>
</dbReference>
<feature type="transmembrane region" description="Helical" evidence="1">
    <location>
        <begin position="51"/>
        <end position="70"/>
    </location>
</feature>
<feature type="domain" description="7TM GPCR serpentine receptor class x (Srx)" evidence="3">
    <location>
        <begin position="3"/>
        <end position="99"/>
    </location>
</feature>
<evidence type="ECO:0000313" key="4">
    <source>
        <dbReference type="EMBL" id="VDM93561.1"/>
    </source>
</evidence>
<dbReference type="Pfam" id="PF10328">
    <property type="entry name" value="7TM_GPCR_Srx"/>
    <property type="match status" value="1"/>
</dbReference>
<dbReference type="EMBL" id="UYRX01002823">
    <property type="protein sequence ID" value="VDM93561.1"/>
    <property type="molecule type" value="Genomic_DNA"/>
</dbReference>
<keyword evidence="1" id="KW-0812">Transmembrane</keyword>
<name>A0A3P7MB34_LITSI</name>
<evidence type="ECO:0000256" key="1">
    <source>
        <dbReference type="SAM" id="Phobius"/>
    </source>
</evidence>
<gene>
    <name evidence="4" type="ORF">NLS_LOCUS10202</name>
</gene>
<keyword evidence="2" id="KW-0732">Signal</keyword>
<evidence type="ECO:0000256" key="2">
    <source>
        <dbReference type="SAM" id="SignalP"/>
    </source>
</evidence>
<evidence type="ECO:0000313" key="5">
    <source>
        <dbReference type="Proteomes" id="UP000277928"/>
    </source>
</evidence>
<accession>A0A3P7MB34</accession>
<reference evidence="4 5" key="1">
    <citation type="submission" date="2018-08" db="EMBL/GenBank/DDBJ databases">
        <authorList>
            <person name="Laetsch R D."/>
            <person name="Stevens L."/>
            <person name="Kumar S."/>
            <person name="Blaxter L. M."/>
        </authorList>
    </citation>
    <scope>NUCLEOTIDE SEQUENCE [LARGE SCALE GENOMIC DNA]</scope>
</reference>
<protein>
    <recommendedName>
        <fullName evidence="3">7TM GPCR serpentine receptor class x (Srx) domain-containing protein</fullName>
    </recommendedName>
</protein>
<feature type="non-terminal residue" evidence="4">
    <location>
        <position position="99"/>
    </location>
</feature>
<dbReference type="PROSITE" id="PS51257">
    <property type="entry name" value="PROKAR_LIPOPROTEIN"/>
    <property type="match status" value="1"/>
</dbReference>
<keyword evidence="1" id="KW-1133">Transmembrane helix</keyword>
<keyword evidence="5" id="KW-1185">Reference proteome</keyword>
<dbReference type="AlphaFoldDB" id="A0A3P7MB34"/>
<sequence length="99" mass="11890">MKWIALIWLISFLQSCIYQFDGCHYYFDRATMLFIYSNSLCAEIVSIYCEFYVNLAFVIFVVLLDVLTFFKLKKMSKPTHGLEQISSRRRSQEVRYFIQ</sequence>
<organism evidence="4 5">
    <name type="scientific">Litomosoides sigmodontis</name>
    <name type="common">Filarial nematode worm</name>
    <dbReference type="NCBI Taxonomy" id="42156"/>
    <lineage>
        <taxon>Eukaryota</taxon>
        <taxon>Metazoa</taxon>
        <taxon>Ecdysozoa</taxon>
        <taxon>Nematoda</taxon>
        <taxon>Chromadorea</taxon>
        <taxon>Rhabditida</taxon>
        <taxon>Spirurina</taxon>
        <taxon>Spiruromorpha</taxon>
        <taxon>Filarioidea</taxon>
        <taxon>Onchocercidae</taxon>
        <taxon>Litomosoides</taxon>
    </lineage>
</organism>
<keyword evidence="1" id="KW-0472">Membrane</keyword>